<dbReference type="AlphaFoldDB" id="A0A7X4KAN5"/>
<keyword evidence="2" id="KW-1185">Reference proteome</keyword>
<proteinExistence type="predicted"/>
<gene>
    <name evidence="1" type="ORF">GTP45_01295</name>
</gene>
<comment type="caution">
    <text evidence="1">The sequence shown here is derived from an EMBL/GenBank/DDBJ whole genome shotgun (WGS) entry which is preliminary data.</text>
</comment>
<evidence type="ECO:0000313" key="2">
    <source>
        <dbReference type="Proteomes" id="UP000450012"/>
    </source>
</evidence>
<protein>
    <submittedName>
        <fullName evidence="1">Uncharacterized protein</fullName>
    </submittedName>
</protein>
<name>A0A7X4KAN5_9BURK</name>
<dbReference type="EMBL" id="WWCK01000001">
    <property type="protein sequence ID" value="MYM65468.1"/>
    <property type="molecule type" value="Genomic_DNA"/>
</dbReference>
<dbReference type="Proteomes" id="UP000450012">
    <property type="component" value="Unassembled WGS sequence"/>
</dbReference>
<evidence type="ECO:0000313" key="1">
    <source>
        <dbReference type="EMBL" id="MYM65468.1"/>
    </source>
</evidence>
<dbReference type="RefSeq" id="WP_161012078.1">
    <property type="nucleotide sequence ID" value="NZ_WWCK01000001.1"/>
</dbReference>
<sequence length="179" mass="19959">MKYELAQFDHVRLERTIGRWTEKAAQLDMPFHEFEKDLNWVAAHIDYTVVGDSYAYGIFAEGSDQAVAVAEIVYSRRAGPDVGWLKMLEISMGPEHSPSQISSADMLVSLVDIYVAGVQGVIGLTDVHKARVIKIYGRNDQEMTFLVSLQAHLAKLDNHGTTGGFTTKFEGRWLVIAVN</sequence>
<accession>A0A7X4KAN5</accession>
<organism evidence="1 2">
    <name type="scientific">Duganella rivi</name>
    <dbReference type="NCBI Taxonomy" id="2666083"/>
    <lineage>
        <taxon>Bacteria</taxon>
        <taxon>Pseudomonadati</taxon>
        <taxon>Pseudomonadota</taxon>
        <taxon>Betaproteobacteria</taxon>
        <taxon>Burkholderiales</taxon>
        <taxon>Oxalobacteraceae</taxon>
        <taxon>Telluria group</taxon>
        <taxon>Duganella</taxon>
    </lineage>
</organism>
<reference evidence="1 2" key="1">
    <citation type="submission" date="2019-12" db="EMBL/GenBank/DDBJ databases">
        <title>Novel species isolated from a subtropical stream in China.</title>
        <authorList>
            <person name="Lu H."/>
        </authorList>
    </citation>
    <scope>NUCLEOTIDE SEQUENCE [LARGE SCALE GENOMIC DNA]</scope>
    <source>
        <strain evidence="1 2">FT55W</strain>
    </source>
</reference>